<feature type="compositionally biased region" description="Low complexity" evidence="1">
    <location>
        <begin position="143"/>
        <end position="183"/>
    </location>
</feature>
<evidence type="ECO:0000313" key="3">
    <source>
        <dbReference type="EMBL" id="KAF2256487.1"/>
    </source>
</evidence>
<proteinExistence type="predicted"/>
<feature type="region of interest" description="Disordered" evidence="1">
    <location>
        <begin position="141"/>
        <end position="183"/>
    </location>
</feature>
<dbReference type="EMBL" id="ML987189">
    <property type="protein sequence ID" value="KAF2256487.1"/>
    <property type="molecule type" value="Genomic_DNA"/>
</dbReference>
<dbReference type="GeneID" id="54585839"/>
<name>A0A6A6J2B4_9PLEO</name>
<organism evidence="3 4">
    <name type="scientific">Trematosphaeria pertusa</name>
    <dbReference type="NCBI Taxonomy" id="390896"/>
    <lineage>
        <taxon>Eukaryota</taxon>
        <taxon>Fungi</taxon>
        <taxon>Dikarya</taxon>
        <taxon>Ascomycota</taxon>
        <taxon>Pezizomycotina</taxon>
        <taxon>Dothideomycetes</taxon>
        <taxon>Pleosporomycetidae</taxon>
        <taxon>Pleosporales</taxon>
        <taxon>Massarineae</taxon>
        <taxon>Trematosphaeriaceae</taxon>
        <taxon>Trematosphaeria</taxon>
    </lineage>
</organism>
<evidence type="ECO:0000313" key="4">
    <source>
        <dbReference type="Proteomes" id="UP000800094"/>
    </source>
</evidence>
<dbReference type="RefSeq" id="XP_033691491.1">
    <property type="nucleotide sequence ID" value="XM_033832509.1"/>
</dbReference>
<reference evidence="3" key="1">
    <citation type="journal article" date="2020" name="Stud. Mycol.">
        <title>101 Dothideomycetes genomes: a test case for predicting lifestyles and emergence of pathogens.</title>
        <authorList>
            <person name="Haridas S."/>
            <person name="Albert R."/>
            <person name="Binder M."/>
            <person name="Bloem J."/>
            <person name="Labutti K."/>
            <person name="Salamov A."/>
            <person name="Andreopoulos B."/>
            <person name="Baker S."/>
            <person name="Barry K."/>
            <person name="Bills G."/>
            <person name="Bluhm B."/>
            <person name="Cannon C."/>
            <person name="Castanera R."/>
            <person name="Culley D."/>
            <person name="Daum C."/>
            <person name="Ezra D."/>
            <person name="Gonzalez J."/>
            <person name="Henrissat B."/>
            <person name="Kuo A."/>
            <person name="Liang C."/>
            <person name="Lipzen A."/>
            <person name="Lutzoni F."/>
            <person name="Magnuson J."/>
            <person name="Mondo S."/>
            <person name="Nolan M."/>
            <person name="Ohm R."/>
            <person name="Pangilinan J."/>
            <person name="Park H.-J."/>
            <person name="Ramirez L."/>
            <person name="Alfaro M."/>
            <person name="Sun H."/>
            <person name="Tritt A."/>
            <person name="Yoshinaga Y."/>
            <person name="Zwiers L.-H."/>
            <person name="Turgeon B."/>
            <person name="Goodwin S."/>
            <person name="Spatafora J."/>
            <person name="Crous P."/>
            <person name="Grigoriev I."/>
        </authorList>
    </citation>
    <scope>NUCLEOTIDE SEQUENCE</scope>
    <source>
        <strain evidence="3">CBS 122368</strain>
    </source>
</reference>
<gene>
    <name evidence="3" type="ORF">BU26DRAFT_557933</name>
</gene>
<dbReference type="OrthoDB" id="3791842at2759"/>
<dbReference type="AlphaFoldDB" id="A0A6A6J2B4"/>
<feature type="chain" id="PRO_5025541276" description="Extracellular membrane protein CFEM domain-containing protein" evidence="2">
    <location>
        <begin position="22"/>
        <end position="213"/>
    </location>
</feature>
<keyword evidence="4" id="KW-1185">Reference proteome</keyword>
<evidence type="ECO:0000256" key="2">
    <source>
        <dbReference type="SAM" id="SignalP"/>
    </source>
</evidence>
<feature type="signal peptide" evidence="2">
    <location>
        <begin position="1"/>
        <end position="21"/>
    </location>
</feature>
<evidence type="ECO:0008006" key="5">
    <source>
        <dbReference type="Google" id="ProtNLM"/>
    </source>
</evidence>
<sequence>MKRVLALLRVVLFLQLQLAAAAPDAQITARAALHARQDPPQRQHRRPILFCDFPATLTRSASFAQCCAPSSACDFFSTCSAGTLFAESTSVFCDQGYCNTGVIVSTTGAKSGESFLGCWPTSLGTAAFSVVHDIGSAPIATPTGQASSQASSGNGSSSGTAEASDAGSATESPASTGTSTAESAANSTGAAAIPGAQPLTGIVGLVAGLLALL</sequence>
<evidence type="ECO:0000256" key="1">
    <source>
        <dbReference type="SAM" id="MobiDB-lite"/>
    </source>
</evidence>
<accession>A0A6A6J2B4</accession>
<protein>
    <recommendedName>
        <fullName evidence="5">Extracellular membrane protein CFEM domain-containing protein</fullName>
    </recommendedName>
</protein>
<dbReference type="Proteomes" id="UP000800094">
    <property type="component" value="Unassembled WGS sequence"/>
</dbReference>
<keyword evidence="2" id="KW-0732">Signal</keyword>